<feature type="transmembrane region" description="Helical" evidence="12">
    <location>
        <begin position="22"/>
        <end position="44"/>
    </location>
</feature>
<keyword evidence="6" id="KW-0645">Protease</keyword>
<evidence type="ECO:0000313" key="14">
    <source>
        <dbReference type="Proteomes" id="UP000654075"/>
    </source>
</evidence>
<dbReference type="GO" id="GO:0009507">
    <property type="term" value="C:chloroplast"/>
    <property type="evidence" value="ECO:0007669"/>
    <property type="project" value="UniProtKB-SubCell"/>
</dbReference>
<comment type="subcellular location">
    <subcellularLocation>
        <location evidence="1">Membrane</location>
        <topology evidence="1">Multi-pass membrane protein</topology>
    </subcellularLocation>
    <subcellularLocation>
        <location evidence="2">Plastid</location>
        <location evidence="2">Chloroplast</location>
    </subcellularLocation>
</comment>
<evidence type="ECO:0000256" key="2">
    <source>
        <dbReference type="ARBA" id="ARBA00004229"/>
    </source>
</evidence>
<feature type="non-terminal residue" evidence="13">
    <location>
        <position position="211"/>
    </location>
</feature>
<feature type="transmembrane region" description="Helical" evidence="12">
    <location>
        <begin position="189"/>
        <end position="208"/>
    </location>
</feature>
<keyword evidence="4" id="KW-0150">Chloroplast</keyword>
<keyword evidence="5" id="KW-0934">Plastid</keyword>
<evidence type="ECO:0000256" key="1">
    <source>
        <dbReference type="ARBA" id="ARBA00004141"/>
    </source>
</evidence>
<dbReference type="Proteomes" id="UP000654075">
    <property type="component" value="Unassembled WGS sequence"/>
</dbReference>
<feature type="transmembrane region" description="Helical" evidence="12">
    <location>
        <begin position="128"/>
        <end position="150"/>
    </location>
</feature>
<evidence type="ECO:0000256" key="4">
    <source>
        <dbReference type="ARBA" id="ARBA00022528"/>
    </source>
</evidence>
<evidence type="ECO:0000256" key="7">
    <source>
        <dbReference type="ARBA" id="ARBA00022692"/>
    </source>
</evidence>
<keyword evidence="10 12" id="KW-1133">Transmembrane helix</keyword>
<proteinExistence type="inferred from homology"/>
<keyword evidence="7 12" id="KW-0812">Transmembrane</keyword>
<name>A0A813DJA6_POLGL</name>
<evidence type="ECO:0000256" key="9">
    <source>
        <dbReference type="ARBA" id="ARBA00022946"/>
    </source>
</evidence>
<keyword evidence="11 12" id="KW-0472">Membrane</keyword>
<comment type="similarity">
    <text evidence="3">Belongs to the peptidase M50B family.</text>
</comment>
<sequence>SIGCLGGVTRHLSAPPNREAEYTMSAAAGIAGYIVSLLLVAVGLSMGPDPAGVVNLNYQLLPVVMKLLLRPFLGTSSISNQPDPFTDPTLIAFPANPVLIGGVVGLLVTSLSLLPIGRLDGGVLARNALGSAAGPLGILGFLLLIIGSFAPDDQGNLYLSFGVAAIVWQGGSELPPKEAITGINDGQKALALVLLAAGFLLTIPGWGFPTI</sequence>
<evidence type="ECO:0000256" key="3">
    <source>
        <dbReference type="ARBA" id="ARBA00007931"/>
    </source>
</evidence>
<evidence type="ECO:0000313" key="13">
    <source>
        <dbReference type="EMBL" id="CAE8587971.1"/>
    </source>
</evidence>
<dbReference type="AlphaFoldDB" id="A0A813DJA6"/>
<evidence type="ECO:0000256" key="8">
    <source>
        <dbReference type="ARBA" id="ARBA00022801"/>
    </source>
</evidence>
<keyword evidence="8" id="KW-0378">Hydrolase</keyword>
<keyword evidence="9" id="KW-0809">Transit peptide</keyword>
<reference evidence="13" key="1">
    <citation type="submission" date="2021-02" db="EMBL/GenBank/DDBJ databases">
        <authorList>
            <person name="Dougan E. K."/>
            <person name="Rhodes N."/>
            <person name="Thang M."/>
            <person name="Chan C."/>
        </authorList>
    </citation>
    <scope>NUCLEOTIDE SEQUENCE</scope>
</reference>
<evidence type="ECO:0000256" key="5">
    <source>
        <dbReference type="ARBA" id="ARBA00022640"/>
    </source>
</evidence>
<dbReference type="PANTHER" id="PTHR31412">
    <property type="entry name" value="ZINC METALLOPROTEASE EGY1"/>
    <property type="match status" value="1"/>
</dbReference>
<dbReference type="PANTHER" id="PTHR31412:SF0">
    <property type="entry name" value="ZINC METALLOPROTEASE EGY1, CHLOROPLASTIC-RELATED"/>
    <property type="match status" value="1"/>
</dbReference>
<evidence type="ECO:0000256" key="6">
    <source>
        <dbReference type="ARBA" id="ARBA00022670"/>
    </source>
</evidence>
<evidence type="ECO:0000256" key="12">
    <source>
        <dbReference type="SAM" id="Phobius"/>
    </source>
</evidence>
<dbReference type="GO" id="GO:0008233">
    <property type="term" value="F:peptidase activity"/>
    <property type="evidence" value="ECO:0007669"/>
    <property type="project" value="UniProtKB-KW"/>
</dbReference>
<accession>A0A813DJA6</accession>
<protein>
    <submittedName>
        <fullName evidence="13">Uncharacterized protein</fullName>
    </submittedName>
</protein>
<gene>
    <name evidence="13" type="ORF">PGLA1383_LOCUS6791</name>
</gene>
<dbReference type="InterPro" id="IPR044838">
    <property type="entry name" value="EGY1-like"/>
</dbReference>
<dbReference type="EMBL" id="CAJNNV010002854">
    <property type="protein sequence ID" value="CAE8587971.1"/>
    <property type="molecule type" value="Genomic_DNA"/>
</dbReference>
<keyword evidence="14" id="KW-1185">Reference proteome</keyword>
<dbReference type="GO" id="GO:0016020">
    <property type="term" value="C:membrane"/>
    <property type="evidence" value="ECO:0007669"/>
    <property type="project" value="UniProtKB-SubCell"/>
</dbReference>
<organism evidence="13 14">
    <name type="scientific">Polarella glacialis</name>
    <name type="common">Dinoflagellate</name>
    <dbReference type="NCBI Taxonomy" id="89957"/>
    <lineage>
        <taxon>Eukaryota</taxon>
        <taxon>Sar</taxon>
        <taxon>Alveolata</taxon>
        <taxon>Dinophyceae</taxon>
        <taxon>Suessiales</taxon>
        <taxon>Suessiaceae</taxon>
        <taxon>Polarella</taxon>
    </lineage>
</organism>
<feature type="transmembrane region" description="Helical" evidence="12">
    <location>
        <begin position="56"/>
        <end position="73"/>
    </location>
</feature>
<feature type="transmembrane region" description="Helical" evidence="12">
    <location>
        <begin position="93"/>
        <end position="116"/>
    </location>
</feature>
<dbReference type="GO" id="GO:0006508">
    <property type="term" value="P:proteolysis"/>
    <property type="evidence" value="ECO:0007669"/>
    <property type="project" value="UniProtKB-KW"/>
</dbReference>
<evidence type="ECO:0000256" key="10">
    <source>
        <dbReference type="ARBA" id="ARBA00022989"/>
    </source>
</evidence>
<comment type="caution">
    <text evidence="13">The sequence shown here is derived from an EMBL/GenBank/DDBJ whole genome shotgun (WGS) entry which is preliminary data.</text>
</comment>
<evidence type="ECO:0000256" key="11">
    <source>
        <dbReference type="ARBA" id="ARBA00023136"/>
    </source>
</evidence>